<evidence type="ECO:0000313" key="3">
    <source>
        <dbReference type="Proteomes" id="UP000762676"/>
    </source>
</evidence>
<accession>A0AAV4IFD9</accession>
<dbReference type="PANTHER" id="PTHR47773">
    <property type="entry name" value="SI:DKEY-9I5.2-RELATED"/>
    <property type="match status" value="1"/>
</dbReference>
<name>A0AAV4IFD9_9GAST</name>
<organism evidence="2 3">
    <name type="scientific">Elysia marginata</name>
    <dbReference type="NCBI Taxonomy" id="1093978"/>
    <lineage>
        <taxon>Eukaryota</taxon>
        <taxon>Metazoa</taxon>
        <taxon>Spiralia</taxon>
        <taxon>Lophotrochozoa</taxon>
        <taxon>Mollusca</taxon>
        <taxon>Gastropoda</taxon>
        <taxon>Heterobranchia</taxon>
        <taxon>Euthyneura</taxon>
        <taxon>Panpulmonata</taxon>
        <taxon>Sacoglossa</taxon>
        <taxon>Placobranchoidea</taxon>
        <taxon>Plakobranchidae</taxon>
        <taxon>Elysia</taxon>
    </lineage>
</organism>
<keyword evidence="3" id="KW-1185">Reference proteome</keyword>
<dbReference type="Proteomes" id="UP000762676">
    <property type="component" value="Unassembled WGS sequence"/>
</dbReference>
<feature type="compositionally biased region" description="Basic and acidic residues" evidence="1">
    <location>
        <begin position="138"/>
        <end position="147"/>
    </location>
</feature>
<protein>
    <recommendedName>
        <fullName evidence="4">Homeobox domain-containing protein</fullName>
    </recommendedName>
</protein>
<feature type="region of interest" description="Disordered" evidence="1">
    <location>
        <begin position="77"/>
        <end position="151"/>
    </location>
</feature>
<dbReference type="EMBL" id="BMAT01013220">
    <property type="protein sequence ID" value="GFS07732.1"/>
    <property type="molecule type" value="Genomic_DNA"/>
</dbReference>
<proteinExistence type="predicted"/>
<feature type="compositionally biased region" description="Acidic residues" evidence="1">
    <location>
        <begin position="79"/>
        <end position="100"/>
    </location>
</feature>
<comment type="caution">
    <text evidence="2">The sequence shown here is derived from an EMBL/GenBank/DDBJ whole genome shotgun (WGS) entry which is preliminary data.</text>
</comment>
<feature type="compositionally biased region" description="Low complexity" evidence="1">
    <location>
        <begin position="122"/>
        <end position="131"/>
    </location>
</feature>
<evidence type="ECO:0008006" key="4">
    <source>
        <dbReference type="Google" id="ProtNLM"/>
    </source>
</evidence>
<dbReference type="PANTHER" id="PTHR47773:SF1">
    <property type="entry name" value="C2H2-TYPE DOMAIN-CONTAINING PROTEIN"/>
    <property type="match status" value="1"/>
</dbReference>
<dbReference type="AlphaFoldDB" id="A0AAV4IFD9"/>
<evidence type="ECO:0000313" key="2">
    <source>
        <dbReference type="EMBL" id="GFS07732.1"/>
    </source>
</evidence>
<gene>
    <name evidence="2" type="ORF">ElyMa_006575900</name>
</gene>
<sequence>MTRGESAGAVNFQAYLLEGLVRWNEDRHAAAVVEHKKVHDHQLQCDVVGVATKLGVELVASSLVWSTVLFYQHLGRPDEGEEEEEAVPEVFEEEELEVEEAVDHTIPPPPAASDDDDDDESSSIIIRSSPPQLMEAPEAERHEESPRSEMVLDEPTRGADILRDTNFRDPSGQGNLDRLMALARHLVEFRKVDVLSNKQVAETIDLYNHLADADKARLKYPARQRPFSVKRGYGSRAQSPSLSRLVEGMISLLTDLHLAEERTRGGRQDRWPGVLLDYERIRRLVLSNRELVRHAMIQLFEVNTQTLRQWFEKRGKWLNTSQLIMGTVGPRAPLTASDLPPPVPMPVEMPVQKQTPVETPSEGLLMPGTSQDRSGSVMKQTIIHQVLPQPVYLMHTSEGFVLNLNNALEVFARMSQTASQPASVLQTAAHPAPVAAHPDAHARPTFAPPQADPMMEEAFKRTRMRQRVKEEERKNQRRTTFNICQVCRRPKIKETGHRGYKSYSHCPRSKETYQQFRERVMALIESKKKQTFE</sequence>
<reference evidence="2 3" key="1">
    <citation type="journal article" date="2021" name="Elife">
        <title>Chloroplast acquisition without the gene transfer in kleptoplastic sea slugs, Plakobranchus ocellatus.</title>
        <authorList>
            <person name="Maeda T."/>
            <person name="Takahashi S."/>
            <person name="Yoshida T."/>
            <person name="Shimamura S."/>
            <person name="Takaki Y."/>
            <person name="Nagai Y."/>
            <person name="Toyoda A."/>
            <person name="Suzuki Y."/>
            <person name="Arimoto A."/>
            <person name="Ishii H."/>
            <person name="Satoh N."/>
            <person name="Nishiyama T."/>
            <person name="Hasebe M."/>
            <person name="Maruyama T."/>
            <person name="Minagawa J."/>
            <person name="Obokata J."/>
            <person name="Shigenobu S."/>
        </authorList>
    </citation>
    <scope>NUCLEOTIDE SEQUENCE [LARGE SCALE GENOMIC DNA]</scope>
</reference>
<evidence type="ECO:0000256" key="1">
    <source>
        <dbReference type="SAM" id="MobiDB-lite"/>
    </source>
</evidence>